<evidence type="ECO:0000256" key="6">
    <source>
        <dbReference type="SAM" id="MobiDB-lite"/>
    </source>
</evidence>
<name>A0A915JDS6_ROMCU</name>
<evidence type="ECO:0000313" key="9">
    <source>
        <dbReference type="WBParaSite" id="nRc.2.0.1.t23945-RA"/>
    </source>
</evidence>
<feature type="compositionally biased region" description="Basic residues" evidence="6">
    <location>
        <begin position="64"/>
        <end position="74"/>
    </location>
</feature>
<keyword evidence="3" id="KW-0804">Transcription</keyword>
<protein>
    <submittedName>
        <fullName evidence="9">HMG box domain-containing protein</fullName>
    </submittedName>
</protein>
<dbReference type="PANTHER" id="PTHR10270:SF323">
    <property type="entry name" value="TRANSCRIPTION FACTOR SOX-14-RELATED"/>
    <property type="match status" value="1"/>
</dbReference>
<dbReference type="Proteomes" id="UP000887565">
    <property type="component" value="Unplaced"/>
</dbReference>
<dbReference type="GO" id="GO:0005634">
    <property type="term" value="C:nucleus"/>
    <property type="evidence" value="ECO:0007669"/>
    <property type="project" value="UniProtKB-UniRule"/>
</dbReference>
<reference evidence="9" key="1">
    <citation type="submission" date="2022-11" db="UniProtKB">
        <authorList>
            <consortium name="WormBaseParasite"/>
        </authorList>
    </citation>
    <scope>IDENTIFICATION</scope>
</reference>
<dbReference type="GO" id="GO:0000122">
    <property type="term" value="P:negative regulation of transcription by RNA polymerase II"/>
    <property type="evidence" value="ECO:0007669"/>
    <property type="project" value="TreeGrafter"/>
</dbReference>
<dbReference type="InterPro" id="IPR009071">
    <property type="entry name" value="HMG_box_dom"/>
</dbReference>
<dbReference type="AlphaFoldDB" id="A0A915JDS6"/>
<dbReference type="GO" id="GO:0030182">
    <property type="term" value="P:neuron differentiation"/>
    <property type="evidence" value="ECO:0007669"/>
    <property type="project" value="TreeGrafter"/>
</dbReference>
<dbReference type="InterPro" id="IPR036910">
    <property type="entry name" value="HMG_box_dom_sf"/>
</dbReference>
<dbReference type="SUPFAM" id="SSF47095">
    <property type="entry name" value="HMG-box"/>
    <property type="match status" value="1"/>
</dbReference>
<evidence type="ECO:0000256" key="3">
    <source>
        <dbReference type="ARBA" id="ARBA00023163"/>
    </source>
</evidence>
<evidence type="ECO:0000259" key="7">
    <source>
        <dbReference type="PROSITE" id="PS50118"/>
    </source>
</evidence>
<keyword evidence="1" id="KW-0805">Transcription regulation</keyword>
<dbReference type="InterPro" id="IPR050140">
    <property type="entry name" value="SRY-related_HMG-box_TF-like"/>
</dbReference>
<evidence type="ECO:0000256" key="5">
    <source>
        <dbReference type="PROSITE-ProRule" id="PRU00267"/>
    </source>
</evidence>
<feature type="DNA-binding region" description="HMG box" evidence="5">
    <location>
        <begin position="1"/>
        <end position="65"/>
    </location>
</feature>
<evidence type="ECO:0000256" key="1">
    <source>
        <dbReference type="ARBA" id="ARBA00023015"/>
    </source>
</evidence>
<evidence type="ECO:0000256" key="2">
    <source>
        <dbReference type="ARBA" id="ARBA00023125"/>
    </source>
</evidence>
<accession>A0A915JDS6</accession>
<dbReference type="FunFam" id="1.10.30.10:FF:000003">
    <property type="entry name" value="Putative transcription factor SOX-6"/>
    <property type="match status" value="1"/>
</dbReference>
<feature type="region of interest" description="Disordered" evidence="6">
    <location>
        <begin position="61"/>
        <end position="81"/>
    </location>
</feature>
<evidence type="ECO:0000256" key="4">
    <source>
        <dbReference type="ARBA" id="ARBA00023242"/>
    </source>
</evidence>
<dbReference type="SMART" id="SM00398">
    <property type="entry name" value="HMG"/>
    <property type="match status" value="1"/>
</dbReference>
<evidence type="ECO:0000313" key="8">
    <source>
        <dbReference type="Proteomes" id="UP000887565"/>
    </source>
</evidence>
<dbReference type="Gene3D" id="1.10.30.10">
    <property type="entry name" value="High mobility group box domain"/>
    <property type="match status" value="1"/>
</dbReference>
<keyword evidence="8" id="KW-1185">Reference proteome</keyword>
<keyword evidence="4 5" id="KW-0539">Nucleus</keyword>
<dbReference type="Pfam" id="PF00505">
    <property type="entry name" value="HMG_box"/>
    <property type="match status" value="1"/>
</dbReference>
<dbReference type="GO" id="GO:0000978">
    <property type="term" value="F:RNA polymerase II cis-regulatory region sequence-specific DNA binding"/>
    <property type="evidence" value="ECO:0007669"/>
    <property type="project" value="TreeGrafter"/>
</dbReference>
<organism evidence="8 9">
    <name type="scientific">Romanomermis culicivorax</name>
    <name type="common">Nematode worm</name>
    <dbReference type="NCBI Taxonomy" id="13658"/>
    <lineage>
        <taxon>Eukaryota</taxon>
        <taxon>Metazoa</taxon>
        <taxon>Ecdysozoa</taxon>
        <taxon>Nematoda</taxon>
        <taxon>Enoplea</taxon>
        <taxon>Dorylaimia</taxon>
        <taxon>Mermithida</taxon>
        <taxon>Mermithoidea</taxon>
        <taxon>Mermithidae</taxon>
        <taxon>Romanomermis</taxon>
    </lineage>
</organism>
<keyword evidence="2 5" id="KW-0238">DNA-binding</keyword>
<sequence>MNSFMVWSQSERKKICEKQPEIHNAEISKILGARWREMTDAQKQPFVAEAERLKIQHMLEHPHYKYMPRKKTKKTSADASASYGDVVRQLPMVRTSAPRPAQNAAQRKILPSTMRGNFGKHSLDKFSDFIPMIHASMD</sequence>
<dbReference type="WBParaSite" id="nRc.2.0.1.t23945-RA">
    <property type="protein sequence ID" value="nRc.2.0.1.t23945-RA"/>
    <property type="gene ID" value="nRc.2.0.1.g23945"/>
</dbReference>
<feature type="domain" description="HMG box" evidence="7">
    <location>
        <begin position="1"/>
        <end position="65"/>
    </location>
</feature>
<dbReference type="PROSITE" id="PS50118">
    <property type="entry name" value="HMG_BOX_2"/>
    <property type="match status" value="1"/>
</dbReference>
<dbReference type="GO" id="GO:0007420">
    <property type="term" value="P:brain development"/>
    <property type="evidence" value="ECO:0007669"/>
    <property type="project" value="TreeGrafter"/>
</dbReference>
<proteinExistence type="predicted"/>
<dbReference type="GO" id="GO:0001228">
    <property type="term" value="F:DNA-binding transcription activator activity, RNA polymerase II-specific"/>
    <property type="evidence" value="ECO:0007669"/>
    <property type="project" value="TreeGrafter"/>
</dbReference>
<dbReference type="PANTHER" id="PTHR10270">
    <property type="entry name" value="SOX TRANSCRIPTION FACTOR"/>
    <property type="match status" value="1"/>
</dbReference>